<evidence type="ECO:0000313" key="1">
    <source>
        <dbReference type="EMBL" id="MBP1871243.1"/>
    </source>
</evidence>
<gene>
    <name evidence="1" type="ORF">J2Z19_000940</name>
</gene>
<reference evidence="1" key="1">
    <citation type="submission" date="2021-03" db="EMBL/GenBank/DDBJ databases">
        <title>Genomic Encyclopedia of Type Strains, Phase IV (KMG-IV): sequencing the most valuable type-strain genomes for metagenomic binning, comparative biology and taxonomic classification.</title>
        <authorList>
            <person name="Goeker M."/>
        </authorList>
    </citation>
    <scope>NUCLEOTIDE SEQUENCE</scope>
    <source>
        <strain evidence="1">DSM 18131</strain>
    </source>
</reference>
<dbReference type="EMBL" id="JAGGJR010000001">
    <property type="protein sequence ID" value="MBP1871243.1"/>
    <property type="molecule type" value="Genomic_DNA"/>
</dbReference>
<comment type="caution">
    <text evidence="1">The sequence shown here is derived from an EMBL/GenBank/DDBJ whole genome shotgun (WGS) entry which is preliminary data.</text>
</comment>
<proteinExistence type="predicted"/>
<keyword evidence="2" id="KW-1185">Reference proteome</keyword>
<accession>A0ACC5SQT3</accession>
<evidence type="ECO:0000313" key="2">
    <source>
        <dbReference type="Proteomes" id="UP000823773"/>
    </source>
</evidence>
<protein>
    <submittedName>
        <fullName evidence="1">Uncharacterized protein</fullName>
    </submittedName>
</protein>
<sequence>MKIFPGSLLTSTLLEVVGMFLPAAEWSPVGLEETRKGEFHEQQHTG</sequence>
<name>A0ACC5SQT3_ENSAD</name>
<dbReference type="Proteomes" id="UP000823773">
    <property type="component" value="Unassembled WGS sequence"/>
</dbReference>
<organism evidence="1 2">
    <name type="scientific">Ensifer adhaerens</name>
    <name type="common">Sinorhizobium morelense</name>
    <dbReference type="NCBI Taxonomy" id="106592"/>
    <lineage>
        <taxon>Bacteria</taxon>
        <taxon>Pseudomonadati</taxon>
        <taxon>Pseudomonadota</taxon>
        <taxon>Alphaproteobacteria</taxon>
        <taxon>Hyphomicrobiales</taxon>
        <taxon>Rhizobiaceae</taxon>
        <taxon>Sinorhizobium/Ensifer group</taxon>
        <taxon>Ensifer</taxon>
    </lineage>
</organism>